<organism evidence="10 11">
    <name type="scientific">Bifidobacterium thermophilum</name>
    <dbReference type="NCBI Taxonomy" id="33905"/>
    <lineage>
        <taxon>Bacteria</taxon>
        <taxon>Bacillati</taxon>
        <taxon>Actinomycetota</taxon>
        <taxon>Actinomycetes</taxon>
        <taxon>Bifidobacteriales</taxon>
        <taxon>Bifidobacteriaceae</taxon>
        <taxon>Bifidobacterium</taxon>
    </lineage>
</organism>
<evidence type="ECO:0000256" key="5">
    <source>
        <dbReference type="ARBA" id="ARBA00022741"/>
    </source>
</evidence>
<dbReference type="InterPro" id="IPR027417">
    <property type="entry name" value="P-loop_NTPase"/>
</dbReference>
<dbReference type="FunFam" id="3.40.50.300:FF:000127">
    <property type="entry name" value="Ribose import ATP-binding protein RbsA"/>
    <property type="match status" value="1"/>
</dbReference>
<accession>A0A2N3QF22</accession>
<evidence type="ECO:0000256" key="4">
    <source>
        <dbReference type="ARBA" id="ARBA00022737"/>
    </source>
</evidence>
<dbReference type="SMART" id="SM00382">
    <property type="entry name" value="AAA"/>
    <property type="match status" value="2"/>
</dbReference>
<dbReference type="GO" id="GO:0005524">
    <property type="term" value="F:ATP binding"/>
    <property type="evidence" value="ECO:0007669"/>
    <property type="project" value="UniProtKB-KW"/>
</dbReference>
<dbReference type="GO" id="GO:0016887">
    <property type="term" value="F:ATP hydrolysis activity"/>
    <property type="evidence" value="ECO:0007669"/>
    <property type="project" value="InterPro"/>
</dbReference>
<sequence length="517" mass="55628">MGNSDVPALDVKGLSISFGTIRANDDVNFHVKHGEIHALLGENGAGKSTLVKMLYGVYHPDSGRISVDGNTVDISSPSVARQLGIGLVFQDMRLIPALKVWENIALFLPDTPALLEKEQIVTRISEISARWKLEVDPMATVDDLSIGEWQRVELLKVLLQGAKILILDEPTSVLTPDEVESLFAVIRRLQQAGTAIIIITHKMREVREIADNVTVLRKGKVVMDDVPVSSISDGELIEAMVGHSVSSEHRDSRANYQARPILELAKINVQRPDGTIGLADVSLRVYPGEVLGIAGISGNGQEELADVLSGYARPESGDIVLADKGESGADAGGFASKGITCIPSDPIRQMVVPGLDIASHVALWEHATNPHARGYDVSGAGKRIQKHAAEVGLCIPPSNRILSQLSGGNIQRVILSFAIALAEKCIIASYPTRGLDVGTTADTRRALLAVRERGCAVVLISEDIDEILEMSDRVMVLGNGRIRGCLSGSEMTRSSIGRLMAEEETEQHEARAGEHVE</sequence>
<dbReference type="CDD" id="cd03216">
    <property type="entry name" value="ABC_Carb_Monos_I"/>
    <property type="match status" value="1"/>
</dbReference>
<keyword evidence="7" id="KW-1278">Translocase</keyword>
<dbReference type="PROSITE" id="PS50893">
    <property type="entry name" value="ABC_TRANSPORTER_2"/>
    <property type="match status" value="2"/>
</dbReference>
<evidence type="ECO:0000256" key="1">
    <source>
        <dbReference type="ARBA" id="ARBA00004202"/>
    </source>
</evidence>
<dbReference type="RefSeq" id="WP_101455355.1">
    <property type="nucleotide sequence ID" value="NZ_PCGY01000022.1"/>
</dbReference>
<dbReference type="EMBL" id="PCGY01000022">
    <property type="protein sequence ID" value="PKU89184.1"/>
    <property type="molecule type" value="Genomic_DNA"/>
</dbReference>
<keyword evidence="5" id="KW-0547">Nucleotide-binding</keyword>
<proteinExistence type="predicted"/>
<dbReference type="Gene3D" id="3.40.50.300">
    <property type="entry name" value="P-loop containing nucleotide triphosphate hydrolases"/>
    <property type="match status" value="2"/>
</dbReference>
<evidence type="ECO:0000256" key="7">
    <source>
        <dbReference type="ARBA" id="ARBA00022967"/>
    </source>
</evidence>
<dbReference type="PANTHER" id="PTHR43790">
    <property type="entry name" value="CARBOHYDRATE TRANSPORT ATP-BINDING PROTEIN MG119-RELATED"/>
    <property type="match status" value="1"/>
</dbReference>
<keyword evidence="4" id="KW-0677">Repeat</keyword>
<name>A0A2N3QF22_9BIFI</name>
<dbReference type="InterPro" id="IPR003439">
    <property type="entry name" value="ABC_transporter-like_ATP-bd"/>
</dbReference>
<dbReference type="PANTHER" id="PTHR43790:SF4">
    <property type="entry name" value="GUANOSINE IMPORT ATP-BINDING PROTEIN NUPO"/>
    <property type="match status" value="1"/>
</dbReference>
<dbReference type="Pfam" id="PF00005">
    <property type="entry name" value="ABC_tran"/>
    <property type="match status" value="2"/>
</dbReference>
<dbReference type="InterPro" id="IPR050107">
    <property type="entry name" value="ABC_carbohydrate_import_ATPase"/>
</dbReference>
<evidence type="ECO:0000313" key="10">
    <source>
        <dbReference type="EMBL" id="PKU89184.1"/>
    </source>
</evidence>
<dbReference type="SUPFAM" id="SSF52540">
    <property type="entry name" value="P-loop containing nucleoside triphosphate hydrolases"/>
    <property type="match status" value="2"/>
</dbReference>
<evidence type="ECO:0000256" key="6">
    <source>
        <dbReference type="ARBA" id="ARBA00022840"/>
    </source>
</evidence>
<comment type="caution">
    <text evidence="10">The sequence shown here is derived from an EMBL/GenBank/DDBJ whole genome shotgun (WGS) entry which is preliminary data.</text>
</comment>
<evidence type="ECO:0000256" key="2">
    <source>
        <dbReference type="ARBA" id="ARBA00022448"/>
    </source>
</evidence>
<keyword evidence="2" id="KW-0813">Transport</keyword>
<keyword evidence="8" id="KW-0472">Membrane</keyword>
<keyword evidence="6" id="KW-0067">ATP-binding</keyword>
<evidence type="ECO:0000256" key="3">
    <source>
        <dbReference type="ARBA" id="ARBA00022475"/>
    </source>
</evidence>
<dbReference type="InterPro" id="IPR003593">
    <property type="entry name" value="AAA+_ATPase"/>
</dbReference>
<reference evidence="10 11" key="1">
    <citation type="submission" date="2017-10" db="EMBL/GenBank/DDBJ databases">
        <title>Bifidobacterium genomics.</title>
        <authorList>
            <person name="Lugli G.A."/>
            <person name="Milani C."/>
            <person name="Mancabelli L."/>
        </authorList>
    </citation>
    <scope>NUCLEOTIDE SEQUENCE [LARGE SCALE GENOMIC DNA]</scope>
    <source>
        <strain evidence="10 11">1542B</strain>
    </source>
</reference>
<dbReference type="Proteomes" id="UP000233727">
    <property type="component" value="Unassembled WGS sequence"/>
</dbReference>
<dbReference type="GO" id="GO:0005886">
    <property type="term" value="C:plasma membrane"/>
    <property type="evidence" value="ECO:0007669"/>
    <property type="project" value="UniProtKB-SubCell"/>
</dbReference>
<feature type="domain" description="ABC transporter" evidence="9">
    <location>
        <begin position="9"/>
        <end position="243"/>
    </location>
</feature>
<keyword evidence="3" id="KW-1003">Cell membrane</keyword>
<dbReference type="AlphaFoldDB" id="A0A2N3QF22"/>
<feature type="domain" description="ABC transporter" evidence="9">
    <location>
        <begin position="262"/>
        <end position="504"/>
    </location>
</feature>
<comment type="subcellular location">
    <subcellularLocation>
        <location evidence="1">Cell membrane</location>
        <topology evidence="1">Peripheral membrane protein</topology>
    </subcellularLocation>
</comment>
<gene>
    <name evidence="10" type="ORF">CQR47_1618</name>
</gene>
<protein>
    <submittedName>
        <fullName evidence="10">ABC transporter</fullName>
    </submittedName>
</protein>
<evidence type="ECO:0000313" key="11">
    <source>
        <dbReference type="Proteomes" id="UP000233727"/>
    </source>
</evidence>
<evidence type="ECO:0000256" key="8">
    <source>
        <dbReference type="ARBA" id="ARBA00023136"/>
    </source>
</evidence>
<evidence type="ECO:0000259" key="9">
    <source>
        <dbReference type="PROSITE" id="PS50893"/>
    </source>
</evidence>